<dbReference type="GO" id="GO:0000981">
    <property type="term" value="F:DNA-binding transcription factor activity, RNA polymerase II-specific"/>
    <property type="evidence" value="ECO:0007669"/>
    <property type="project" value="TreeGrafter"/>
</dbReference>
<reference evidence="8" key="1">
    <citation type="submission" date="2023-06" db="EMBL/GenBank/DDBJ databases">
        <authorList>
            <person name="Delattre M."/>
        </authorList>
    </citation>
    <scope>NUCLEOTIDE SEQUENCE</scope>
    <source>
        <strain evidence="8">AF72</strain>
    </source>
</reference>
<evidence type="ECO:0000256" key="6">
    <source>
        <dbReference type="SAM" id="MobiDB-lite"/>
    </source>
</evidence>
<evidence type="ECO:0000256" key="5">
    <source>
        <dbReference type="RuleBase" id="RU003796"/>
    </source>
</evidence>
<feature type="region of interest" description="Disordered" evidence="6">
    <location>
        <begin position="229"/>
        <end position="272"/>
    </location>
</feature>
<evidence type="ECO:0000256" key="3">
    <source>
        <dbReference type="ARBA" id="ARBA00023125"/>
    </source>
</evidence>
<comment type="similarity">
    <text evidence="1 5">Belongs to the E2F/DP family.</text>
</comment>
<gene>
    <name evidence="8" type="ORF">MSPICULIGERA_LOCUS20001</name>
</gene>
<feature type="non-terminal residue" evidence="8">
    <location>
        <position position="295"/>
    </location>
</feature>
<organism evidence="8 9">
    <name type="scientific">Mesorhabditis spiculigera</name>
    <dbReference type="NCBI Taxonomy" id="96644"/>
    <lineage>
        <taxon>Eukaryota</taxon>
        <taxon>Metazoa</taxon>
        <taxon>Ecdysozoa</taxon>
        <taxon>Nematoda</taxon>
        <taxon>Chromadorea</taxon>
        <taxon>Rhabditida</taxon>
        <taxon>Rhabditina</taxon>
        <taxon>Rhabditomorpha</taxon>
        <taxon>Rhabditoidea</taxon>
        <taxon>Rhabditidae</taxon>
        <taxon>Mesorhabditinae</taxon>
        <taxon>Mesorhabditis</taxon>
    </lineage>
</organism>
<accession>A0AA36D8R6</accession>
<keyword evidence="2 5" id="KW-0805">Transcription regulation</keyword>
<dbReference type="InterPro" id="IPR003316">
    <property type="entry name" value="E2F_WHTH_DNA-bd_dom"/>
</dbReference>
<dbReference type="FunFam" id="1.10.10.10:FF:000008">
    <property type="entry name" value="E2F transcription factor 1"/>
    <property type="match status" value="1"/>
</dbReference>
<dbReference type="SUPFAM" id="SSF144074">
    <property type="entry name" value="E2F-DP heterodimerization region"/>
    <property type="match status" value="1"/>
</dbReference>
<evidence type="ECO:0000313" key="8">
    <source>
        <dbReference type="EMBL" id="CAJ0581847.1"/>
    </source>
</evidence>
<dbReference type="InterPro" id="IPR036390">
    <property type="entry name" value="WH_DNA-bd_sf"/>
</dbReference>
<dbReference type="GO" id="GO:0000978">
    <property type="term" value="F:RNA polymerase II cis-regulatory region sequence-specific DNA binding"/>
    <property type="evidence" value="ECO:0007669"/>
    <property type="project" value="InterPro"/>
</dbReference>
<keyword evidence="3 5" id="KW-0238">DNA-binding</keyword>
<comment type="subcellular location">
    <subcellularLocation>
        <location evidence="5">Nucleus</location>
    </subcellularLocation>
</comment>
<dbReference type="PANTHER" id="PTHR12081">
    <property type="entry name" value="TRANSCRIPTION FACTOR E2F"/>
    <property type="match status" value="1"/>
</dbReference>
<dbReference type="Proteomes" id="UP001177023">
    <property type="component" value="Unassembled WGS sequence"/>
</dbReference>
<evidence type="ECO:0000313" key="9">
    <source>
        <dbReference type="Proteomes" id="UP001177023"/>
    </source>
</evidence>
<evidence type="ECO:0000256" key="1">
    <source>
        <dbReference type="ARBA" id="ARBA00010940"/>
    </source>
</evidence>
<dbReference type="SUPFAM" id="SSF46785">
    <property type="entry name" value="Winged helix' DNA-binding domain"/>
    <property type="match status" value="1"/>
</dbReference>
<dbReference type="InterPro" id="IPR037241">
    <property type="entry name" value="E2F-DP_heterodim"/>
</dbReference>
<dbReference type="InterPro" id="IPR036388">
    <property type="entry name" value="WH-like_DNA-bd_sf"/>
</dbReference>
<evidence type="ECO:0000259" key="7">
    <source>
        <dbReference type="SMART" id="SM01372"/>
    </source>
</evidence>
<feature type="domain" description="E2F/DP family winged-helix DNA-binding" evidence="7">
    <location>
        <begin position="46"/>
        <end position="112"/>
    </location>
</feature>
<dbReference type="AlphaFoldDB" id="A0AA36D8R6"/>
<protein>
    <recommendedName>
        <fullName evidence="7">E2F/DP family winged-helix DNA-binding domain-containing protein</fullName>
    </recommendedName>
</protein>
<dbReference type="Pfam" id="PF02319">
    <property type="entry name" value="WHD_E2F_TDP"/>
    <property type="match status" value="1"/>
</dbReference>
<dbReference type="SMART" id="SM01372">
    <property type="entry name" value="E2F_TDP"/>
    <property type="match status" value="1"/>
</dbReference>
<keyword evidence="4 5" id="KW-0804">Transcription</keyword>
<dbReference type="GO" id="GO:0046983">
    <property type="term" value="F:protein dimerization activity"/>
    <property type="evidence" value="ECO:0007669"/>
    <property type="project" value="InterPro"/>
</dbReference>
<evidence type="ECO:0000256" key="4">
    <source>
        <dbReference type="ARBA" id="ARBA00023163"/>
    </source>
</evidence>
<feature type="compositionally biased region" description="Polar residues" evidence="6">
    <location>
        <begin position="234"/>
        <end position="255"/>
    </location>
</feature>
<dbReference type="EMBL" id="CATQJA010002664">
    <property type="protein sequence ID" value="CAJ0581847.1"/>
    <property type="molecule type" value="Genomic_DNA"/>
</dbReference>
<dbReference type="Pfam" id="PF16421">
    <property type="entry name" value="E2F_CC-MB"/>
    <property type="match status" value="1"/>
</dbReference>
<dbReference type="Gene3D" id="6.10.250.540">
    <property type="match status" value="1"/>
</dbReference>
<dbReference type="InterPro" id="IPR032198">
    <property type="entry name" value="E2F_CC-MB"/>
</dbReference>
<dbReference type="GO" id="GO:0090575">
    <property type="term" value="C:RNA polymerase II transcription regulator complex"/>
    <property type="evidence" value="ECO:0007669"/>
    <property type="project" value="TreeGrafter"/>
</dbReference>
<dbReference type="Gene3D" id="1.10.10.10">
    <property type="entry name" value="Winged helix-like DNA-binding domain superfamily/Winged helix DNA-binding domain"/>
    <property type="match status" value="1"/>
</dbReference>
<dbReference type="InterPro" id="IPR015633">
    <property type="entry name" value="E2F"/>
</dbReference>
<proteinExistence type="inferred from homology"/>
<comment type="caution">
    <text evidence="8">The sequence shown here is derived from an EMBL/GenBank/DDBJ whole genome shotgun (WGS) entry which is preliminary data.</text>
</comment>
<keyword evidence="5" id="KW-0539">Nucleus</keyword>
<keyword evidence="9" id="KW-1185">Reference proteome</keyword>
<evidence type="ECO:0000256" key="2">
    <source>
        <dbReference type="ARBA" id="ARBA00023015"/>
    </source>
</evidence>
<sequence length="295" mass="32837">MGDEELLDPDGINYEEEVEVEGAPDMDMKHALLAAVEEDAPQAGTRADKSLALLTKRFVKLLQESPDGYLDLNEAAERLNVSQKRRIYDITNVFEGVGLIEKRTKNVVQWKGGDLNKDSMANMTPEQQIKINQLKEECAILDKKDAALDEHIRWLKQSIKNITEDGTSPNLFLKTAELQSHFPKKNLFVVQAPAGTAVEVINPKPGVNQRYTLRLRSSVGPPSISIIRADAKQPRSSMNAKEPRQSNTVVTTINPGGSELEKPPTTVRPSPSTLDYSLRLHAKDTIFDLYDDTGF</sequence>
<dbReference type="PANTHER" id="PTHR12081:SF18">
    <property type="entry name" value="TRANSCRIPTION FACTOR E2F2-RELATED"/>
    <property type="match status" value="1"/>
</dbReference>
<name>A0AA36D8R6_9BILA</name>